<keyword evidence="3" id="KW-1015">Disulfide bond</keyword>
<gene>
    <name evidence="5" type="ORF">SINC0208_LOCUS10922</name>
</gene>
<name>A0A7S3ISI1_9SPIT</name>
<dbReference type="EMBL" id="HBIH01027320">
    <property type="protein sequence ID" value="CAE0330290.1"/>
    <property type="molecule type" value="Transcribed_RNA"/>
</dbReference>
<dbReference type="PROSITE" id="PS00639">
    <property type="entry name" value="THIOL_PROTEASE_HIS"/>
    <property type="match status" value="1"/>
</dbReference>
<dbReference type="InterPro" id="IPR000169">
    <property type="entry name" value="Pept_cys_AS"/>
</dbReference>
<dbReference type="Pfam" id="PF00112">
    <property type="entry name" value="Peptidase_C1"/>
    <property type="match status" value="1"/>
</dbReference>
<comment type="similarity">
    <text evidence="1">Belongs to the peptidase C1 family.</text>
</comment>
<dbReference type="InterPro" id="IPR000668">
    <property type="entry name" value="Peptidase_C1A_C"/>
</dbReference>
<dbReference type="FunFam" id="3.90.70.10:FF:000332">
    <property type="entry name" value="Cathepsin L1"/>
    <property type="match status" value="1"/>
</dbReference>
<dbReference type="GO" id="GO:0008234">
    <property type="term" value="F:cysteine-type peptidase activity"/>
    <property type="evidence" value="ECO:0007669"/>
    <property type="project" value="InterPro"/>
</dbReference>
<evidence type="ECO:0000313" key="5">
    <source>
        <dbReference type="EMBL" id="CAE0330290.1"/>
    </source>
</evidence>
<evidence type="ECO:0000256" key="1">
    <source>
        <dbReference type="ARBA" id="ARBA00008455"/>
    </source>
</evidence>
<protein>
    <recommendedName>
        <fullName evidence="4">Peptidase C1A papain C-terminal domain-containing protein</fullName>
    </recommendedName>
</protein>
<dbReference type="SMART" id="SM00645">
    <property type="entry name" value="Pept_C1"/>
    <property type="match status" value="1"/>
</dbReference>
<dbReference type="SUPFAM" id="SSF54001">
    <property type="entry name" value="Cysteine proteinases"/>
    <property type="match status" value="1"/>
</dbReference>
<feature type="domain" description="Peptidase C1A papain C-terminal" evidence="4">
    <location>
        <begin position="1"/>
        <end position="216"/>
    </location>
</feature>
<dbReference type="InterPro" id="IPR025661">
    <property type="entry name" value="Pept_asp_AS"/>
</dbReference>
<dbReference type="PROSITE" id="PS00640">
    <property type="entry name" value="THIOL_PROTEASE_ASN"/>
    <property type="match status" value="1"/>
</dbReference>
<organism evidence="5">
    <name type="scientific">Strombidium inclinatum</name>
    <dbReference type="NCBI Taxonomy" id="197538"/>
    <lineage>
        <taxon>Eukaryota</taxon>
        <taxon>Sar</taxon>
        <taxon>Alveolata</taxon>
        <taxon>Ciliophora</taxon>
        <taxon>Intramacronucleata</taxon>
        <taxon>Spirotrichea</taxon>
        <taxon>Oligotrichia</taxon>
        <taxon>Strombidiidae</taxon>
        <taxon>Strombidium</taxon>
    </lineage>
</organism>
<sequence>MPHYWDWRDHFGVSPVKDQGSCGSCWTFSTVGALEAHSQLKFGYTNTYSEQQLVDCAGDFDNNGCDGGLPSHAFEYVYHAGGISTETAYPYFAEDHNCTVDSGSFDITVHGSYNITEGDENELQKAVYHAGPVSVAYQVVDGFKDYHSGVYTSDTCNSTTQDVNHAVLAVGYGREAGLDYWLIKNSWGTEWGAGGFFKIERNANMCGIAVCNSFPLDIRHIEKQEFLQ</sequence>
<dbReference type="GO" id="GO:0006508">
    <property type="term" value="P:proteolysis"/>
    <property type="evidence" value="ECO:0007669"/>
    <property type="project" value="InterPro"/>
</dbReference>
<dbReference type="AlphaFoldDB" id="A0A7S3ISI1"/>
<evidence type="ECO:0000259" key="4">
    <source>
        <dbReference type="SMART" id="SM00645"/>
    </source>
</evidence>
<dbReference type="InterPro" id="IPR039417">
    <property type="entry name" value="Peptidase_C1A_papain-like"/>
</dbReference>
<dbReference type="InterPro" id="IPR013128">
    <property type="entry name" value="Peptidase_C1A"/>
</dbReference>
<dbReference type="PANTHER" id="PTHR12411">
    <property type="entry name" value="CYSTEINE PROTEASE FAMILY C1-RELATED"/>
    <property type="match status" value="1"/>
</dbReference>
<dbReference type="InterPro" id="IPR025660">
    <property type="entry name" value="Pept_his_AS"/>
</dbReference>
<dbReference type="Gene3D" id="3.90.70.10">
    <property type="entry name" value="Cysteine proteinases"/>
    <property type="match status" value="1"/>
</dbReference>
<dbReference type="PRINTS" id="PR00705">
    <property type="entry name" value="PAPAIN"/>
</dbReference>
<dbReference type="InterPro" id="IPR038765">
    <property type="entry name" value="Papain-like_cys_pep_sf"/>
</dbReference>
<proteinExistence type="inferred from homology"/>
<keyword evidence="2" id="KW-0865">Zymogen</keyword>
<evidence type="ECO:0000256" key="3">
    <source>
        <dbReference type="ARBA" id="ARBA00023157"/>
    </source>
</evidence>
<dbReference type="PROSITE" id="PS00139">
    <property type="entry name" value="THIOL_PROTEASE_CYS"/>
    <property type="match status" value="1"/>
</dbReference>
<accession>A0A7S3ISI1</accession>
<reference evidence="5" key="1">
    <citation type="submission" date="2021-01" db="EMBL/GenBank/DDBJ databases">
        <authorList>
            <person name="Corre E."/>
            <person name="Pelletier E."/>
            <person name="Niang G."/>
            <person name="Scheremetjew M."/>
            <person name="Finn R."/>
            <person name="Kale V."/>
            <person name="Holt S."/>
            <person name="Cochrane G."/>
            <person name="Meng A."/>
            <person name="Brown T."/>
            <person name="Cohen L."/>
        </authorList>
    </citation>
    <scope>NUCLEOTIDE SEQUENCE</scope>
    <source>
        <strain evidence="5">S3</strain>
    </source>
</reference>
<dbReference type="CDD" id="cd02248">
    <property type="entry name" value="Peptidase_C1A"/>
    <property type="match status" value="1"/>
</dbReference>
<evidence type="ECO:0000256" key="2">
    <source>
        <dbReference type="ARBA" id="ARBA00023145"/>
    </source>
</evidence>